<evidence type="ECO:0000313" key="2">
    <source>
        <dbReference type="Proteomes" id="UP001497700"/>
    </source>
</evidence>
<dbReference type="EMBL" id="MU393421">
    <property type="protein sequence ID" value="KAI4870963.1"/>
    <property type="molecule type" value="Genomic_DNA"/>
</dbReference>
<proteinExistence type="predicted"/>
<keyword evidence="2" id="KW-1185">Reference proteome</keyword>
<evidence type="ECO:0000313" key="1">
    <source>
        <dbReference type="EMBL" id="KAI4870963.1"/>
    </source>
</evidence>
<gene>
    <name evidence="1" type="ORF">F4820DRAFT_400975</name>
</gene>
<organism evidence="1 2">
    <name type="scientific">Hypoxylon rubiginosum</name>
    <dbReference type="NCBI Taxonomy" id="110542"/>
    <lineage>
        <taxon>Eukaryota</taxon>
        <taxon>Fungi</taxon>
        <taxon>Dikarya</taxon>
        <taxon>Ascomycota</taxon>
        <taxon>Pezizomycotina</taxon>
        <taxon>Sordariomycetes</taxon>
        <taxon>Xylariomycetidae</taxon>
        <taxon>Xylariales</taxon>
        <taxon>Hypoxylaceae</taxon>
        <taxon>Hypoxylon</taxon>
    </lineage>
</organism>
<comment type="caution">
    <text evidence="1">The sequence shown here is derived from an EMBL/GenBank/DDBJ whole genome shotgun (WGS) entry which is preliminary data.</text>
</comment>
<protein>
    <submittedName>
        <fullName evidence="1">Ankyrin repeat-containing domain protein</fullName>
    </submittedName>
</protein>
<accession>A0ACB9ZH81</accession>
<sequence length="618" mass="68224">MDPLSVIAGITGIIGFTTKAIQEVIQIISDMKDAPTEISQLKGELENLKMVLQSAQTVFHRQNFKPKDVILLHSVQQCMDSCKENVSALLSALKQIAALPFGGGKRDKALTIWRWMQRKTQIRAQQGRLREAKASLNLSITVCNGYLTGKGFTDIQEEIENMFEQHRKDFMSPNGARGFRRKLENDLRSVTTVSQPSSATGQTDGGYALKRFMDDLSEAEPPVEAPIIYSAPTEHTPLLNAVSIGDLKRVLELASTGASFLERYDNGLTILHHCALYNEPQIAAIALDHGANINSKDIQERLTPFQLAMREESWNVAELLITRGCTLGGFDDEQLLGFLRHHSGDLASPKDVIKGLNERLRNSVNGHNIVSKLVDRNDIQTLQLLLEAGFSPNEAEQKTNIMPLHRAILFKHIYCLRLLIEHGADTNAFLPPSSHQFLQRGDRCHDEIRELSLSKGITPLSLATNGDDEVNVIAMKMLLENGADPNYFFEERGSTLLTSVCAPYYWSFAKALIEAGANVNVVAKTDNTNPLYWAVRCSNLTMLTSLLDHGADPNLPSPSHCLHTAILQGSEEMAIELANRGSDLNAKDGQGKTPLQRAEQCGLLLVVEAIRILSGLST</sequence>
<name>A0ACB9ZH81_9PEZI</name>
<reference evidence="1 2" key="1">
    <citation type="journal article" date="2022" name="New Phytol.">
        <title>Ecological generalism drives hyperdiversity of secondary metabolite gene clusters in xylarialean endophytes.</title>
        <authorList>
            <person name="Franco M.E.E."/>
            <person name="Wisecaver J.H."/>
            <person name="Arnold A.E."/>
            <person name="Ju Y.M."/>
            <person name="Slot J.C."/>
            <person name="Ahrendt S."/>
            <person name="Moore L.P."/>
            <person name="Eastman K.E."/>
            <person name="Scott K."/>
            <person name="Konkel Z."/>
            <person name="Mondo S.J."/>
            <person name="Kuo A."/>
            <person name="Hayes R.D."/>
            <person name="Haridas S."/>
            <person name="Andreopoulos B."/>
            <person name="Riley R."/>
            <person name="LaButti K."/>
            <person name="Pangilinan J."/>
            <person name="Lipzen A."/>
            <person name="Amirebrahimi M."/>
            <person name="Yan J."/>
            <person name="Adam C."/>
            <person name="Keymanesh K."/>
            <person name="Ng V."/>
            <person name="Louie K."/>
            <person name="Northen T."/>
            <person name="Drula E."/>
            <person name="Henrissat B."/>
            <person name="Hsieh H.M."/>
            <person name="Youens-Clark K."/>
            <person name="Lutzoni F."/>
            <person name="Miadlikowska J."/>
            <person name="Eastwood D.C."/>
            <person name="Hamelin R.C."/>
            <person name="Grigoriev I.V."/>
            <person name="U'Ren J.M."/>
        </authorList>
    </citation>
    <scope>NUCLEOTIDE SEQUENCE [LARGE SCALE GENOMIC DNA]</scope>
    <source>
        <strain evidence="1 2">CBS 119005</strain>
    </source>
</reference>
<dbReference type="Proteomes" id="UP001497700">
    <property type="component" value="Unassembled WGS sequence"/>
</dbReference>